<comment type="similarity">
    <text evidence="1">Belongs to the adrenodoxin/putidaredoxin family.</text>
</comment>
<name>A0A7X1HZW1_9ACTN</name>
<keyword evidence="5" id="KW-0411">Iron-sulfur</keyword>
<dbReference type="PANTHER" id="PTHR23426">
    <property type="entry name" value="FERREDOXIN/ADRENODOXIN"/>
    <property type="match status" value="1"/>
</dbReference>
<dbReference type="InterPro" id="IPR001055">
    <property type="entry name" value="Adrenodoxin-like"/>
</dbReference>
<dbReference type="InterPro" id="IPR001041">
    <property type="entry name" value="2Fe-2S_ferredoxin-type"/>
</dbReference>
<dbReference type="Gene3D" id="3.10.20.30">
    <property type="match status" value="1"/>
</dbReference>
<keyword evidence="3" id="KW-0479">Metal-binding</keyword>
<keyword evidence="4" id="KW-0408">Iron</keyword>
<dbReference type="PANTHER" id="PTHR23426:SF65">
    <property type="entry name" value="FERREDOXIN-2, MITOCHONDRIAL"/>
    <property type="match status" value="1"/>
</dbReference>
<dbReference type="EMBL" id="JACMHY010000002">
    <property type="protein sequence ID" value="MBC2864993.1"/>
    <property type="molecule type" value="Genomic_DNA"/>
</dbReference>
<dbReference type="GO" id="GO:0140647">
    <property type="term" value="P:P450-containing electron transport chain"/>
    <property type="evidence" value="ECO:0007669"/>
    <property type="project" value="InterPro"/>
</dbReference>
<dbReference type="RefSeq" id="WP_159663541.1">
    <property type="nucleotide sequence ID" value="NZ_JACMHY010000002.1"/>
</dbReference>
<protein>
    <submittedName>
        <fullName evidence="8">2Fe-2S iron-sulfur cluster binding domain-containing protein</fullName>
    </submittedName>
</protein>
<dbReference type="CDD" id="cd00207">
    <property type="entry name" value="fer2"/>
    <property type="match status" value="1"/>
</dbReference>
<dbReference type="InterPro" id="IPR036010">
    <property type="entry name" value="2Fe-2S_ferredoxin-like_sf"/>
</dbReference>
<evidence type="ECO:0000256" key="6">
    <source>
        <dbReference type="ARBA" id="ARBA00034078"/>
    </source>
</evidence>
<dbReference type="PRINTS" id="PR00355">
    <property type="entry name" value="ADRENODOXIN"/>
</dbReference>
<evidence type="ECO:0000256" key="2">
    <source>
        <dbReference type="ARBA" id="ARBA00022714"/>
    </source>
</evidence>
<gene>
    <name evidence="8" type="ORF">H1R13_08255</name>
</gene>
<comment type="cofactor">
    <cofactor evidence="6">
        <name>[2Fe-2S] cluster</name>
        <dbReference type="ChEBI" id="CHEBI:190135"/>
    </cofactor>
</comment>
<evidence type="ECO:0000256" key="4">
    <source>
        <dbReference type="ARBA" id="ARBA00023004"/>
    </source>
</evidence>
<dbReference type="Proteomes" id="UP000517694">
    <property type="component" value="Unassembled WGS sequence"/>
</dbReference>
<dbReference type="Pfam" id="PF00111">
    <property type="entry name" value="Fer2"/>
    <property type="match status" value="1"/>
</dbReference>
<dbReference type="PROSITE" id="PS51085">
    <property type="entry name" value="2FE2S_FER_2"/>
    <property type="match status" value="1"/>
</dbReference>
<evidence type="ECO:0000313" key="9">
    <source>
        <dbReference type="Proteomes" id="UP000517694"/>
    </source>
</evidence>
<keyword evidence="2" id="KW-0001">2Fe-2S</keyword>
<evidence type="ECO:0000259" key="7">
    <source>
        <dbReference type="PROSITE" id="PS51085"/>
    </source>
</evidence>
<organism evidence="8 9">
    <name type="scientific">Streptomyces mexicanus</name>
    <dbReference type="NCBI Taxonomy" id="178566"/>
    <lineage>
        <taxon>Bacteria</taxon>
        <taxon>Bacillati</taxon>
        <taxon>Actinomycetota</taxon>
        <taxon>Actinomycetes</taxon>
        <taxon>Kitasatosporales</taxon>
        <taxon>Streptomycetaceae</taxon>
        <taxon>Streptomyces</taxon>
    </lineage>
</organism>
<proteinExistence type="inferred from homology"/>
<feature type="domain" description="2Fe-2S ferredoxin-type" evidence="7">
    <location>
        <begin position="2"/>
        <end position="106"/>
    </location>
</feature>
<dbReference type="GO" id="GO:0051537">
    <property type="term" value="F:2 iron, 2 sulfur cluster binding"/>
    <property type="evidence" value="ECO:0007669"/>
    <property type="project" value="UniProtKB-KW"/>
</dbReference>
<dbReference type="OrthoDB" id="9799640at2"/>
<dbReference type="SUPFAM" id="SSF54292">
    <property type="entry name" value="2Fe-2S ferredoxin-like"/>
    <property type="match status" value="1"/>
</dbReference>
<dbReference type="InterPro" id="IPR012675">
    <property type="entry name" value="Beta-grasp_dom_sf"/>
</dbReference>
<evidence type="ECO:0000256" key="3">
    <source>
        <dbReference type="ARBA" id="ARBA00022723"/>
    </source>
</evidence>
<sequence>MPRIVFVQPDGSTQEIEARTGESVMTTATSHLVPGIIGDCGGGLTCATCHVYVDKDWIDVVGRREGPEDEMLEMTSEESNEYSRLCCQIVVDSSVDGLVLTVPASQE</sequence>
<dbReference type="GO" id="GO:0009055">
    <property type="term" value="F:electron transfer activity"/>
    <property type="evidence" value="ECO:0007669"/>
    <property type="project" value="TreeGrafter"/>
</dbReference>
<evidence type="ECO:0000256" key="5">
    <source>
        <dbReference type="ARBA" id="ARBA00023014"/>
    </source>
</evidence>
<evidence type="ECO:0000313" key="8">
    <source>
        <dbReference type="EMBL" id="MBC2864993.1"/>
    </source>
</evidence>
<dbReference type="GO" id="GO:0046872">
    <property type="term" value="F:metal ion binding"/>
    <property type="evidence" value="ECO:0007669"/>
    <property type="project" value="UniProtKB-KW"/>
</dbReference>
<comment type="caution">
    <text evidence="8">The sequence shown here is derived from an EMBL/GenBank/DDBJ whole genome shotgun (WGS) entry which is preliminary data.</text>
</comment>
<reference evidence="8 9" key="1">
    <citation type="submission" date="2020-08" db="EMBL/GenBank/DDBJ databases">
        <title>Whole-Genome Sequence of French Clinical Streptomyces mexicanus Strain Q0842.</title>
        <authorList>
            <person name="Boxberger M."/>
            <person name="La Scola B."/>
        </authorList>
    </citation>
    <scope>NUCLEOTIDE SEQUENCE [LARGE SCALE GENOMIC DNA]</scope>
    <source>
        <strain evidence="8 9">Marseille-Q0842</strain>
    </source>
</reference>
<dbReference type="GO" id="GO:0005829">
    <property type="term" value="C:cytosol"/>
    <property type="evidence" value="ECO:0007669"/>
    <property type="project" value="TreeGrafter"/>
</dbReference>
<keyword evidence="9" id="KW-1185">Reference proteome</keyword>
<accession>A0A7X1HZW1</accession>
<dbReference type="AlphaFoldDB" id="A0A7X1HZW1"/>
<evidence type="ECO:0000256" key="1">
    <source>
        <dbReference type="ARBA" id="ARBA00010914"/>
    </source>
</evidence>